<reference evidence="2 3" key="1">
    <citation type="submission" date="2020-09" db="EMBL/GenBank/DDBJ databases">
        <authorList>
            <person name="Kim M.K."/>
        </authorList>
    </citation>
    <scope>NUCLEOTIDE SEQUENCE [LARGE SCALE GENOMIC DNA]</scope>
    <source>
        <strain evidence="2 3">BT646</strain>
    </source>
</reference>
<dbReference type="SUPFAM" id="SSF48498">
    <property type="entry name" value="Tetracyclin repressor-like, C-terminal domain"/>
    <property type="match status" value="1"/>
</dbReference>
<evidence type="ECO:0000259" key="1">
    <source>
        <dbReference type="Pfam" id="PF17931"/>
    </source>
</evidence>
<dbReference type="RefSeq" id="WP_190784112.1">
    <property type="nucleotide sequence ID" value="NZ_JACWZZ010000002.1"/>
</dbReference>
<evidence type="ECO:0000313" key="2">
    <source>
        <dbReference type="EMBL" id="MBD2715075.1"/>
    </source>
</evidence>
<feature type="domain" description="Tetracyclin repressor-like C-terminal" evidence="1">
    <location>
        <begin position="91"/>
        <end position="219"/>
    </location>
</feature>
<accession>A0ABR8JI59</accession>
<organism evidence="2 3">
    <name type="scientific">Hymenobacter duratus</name>
    <dbReference type="NCBI Taxonomy" id="2771356"/>
    <lineage>
        <taxon>Bacteria</taxon>
        <taxon>Pseudomonadati</taxon>
        <taxon>Bacteroidota</taxon>
        <taxon>Cytophagia</taxon>
        <taxon>Cytophagales</taxon>
        <taxon>Hymenobacteraceae</taxon>
        <taxon>Hymenobacter</taxon>
    </lineage>
</organism>
<dbReference type="Gene3D" id="1.10.357.10">
    <property type="entry name" value="Tetracycline Repressor, domain 2"/>
    <property type="match status" value="1"/>
</dbReference>
<keyword evidence="3" id="KW-1185">Reference proteome</keyword>
<gene>
    <name evidence="2" type="ORF">IC231_08505</name>
</gene>
<dbReference type="Proteomes" id="UP000642468">
    <property type="component" value="Unassembled WGS sequence"/>
</dbReference>
<protein>
    <submittedName>
        <fullName evidence="2">TetR/AcrR family transcriptional regulator</fullName>
    </submittedName>
</protein>
<dbReference type="EMBL" id="JACWZZ010000002">
    <property type="protein sequence ID" value="MBD2715075.1"/>
    <property type="molecule type" value="Genomic_DNA"/>
</dbReference>
<dbReference type="Pfam" id="PF17931">
    <property type="entry name" value="TetR_C_23"/>
    <property type="match status" value="1"/>
</dbReference>
<name>A0ABR8JI59_9BACT</name>
<dbReference type="InterPro" id="IPR041673">
    <property type="entry name" value="TetR_C_23"/>
</dbReference>
<dbReference type="InterPro" id="IPR036271">
    <property type="entry name" value="Tet_transcr_reg_TetR-rel_C_sf"/>
</dbReference>
<comment type="caution">
    <text evidence="2">The sequence shown here is derived from an EMBL/GenBank/DDBJ whole genome shotgun (WGS) entry which is preliminary data.</text>
</comment>
<evidence type="ECO:0000313" key="3">
    <source>
        <dbReference type="Proteomes" id="UP000642468"/>
    </source>
</evidence>
<proteinExistence type="predicted"/>
<sequence>MEQQPTPATGAAPSTKARIKQAYLEYVLRKGTPPASVYKLTRKLNLPEEEFYRSYANFDAIDRELWADFGREARATAEREPVWEQYGSREKLLSFYYTLLEILKRNRSYALQALRRSLHRMPGLTPRVLDDFRQEFEVFVADILREGRRTEEVASRPLLQEQYPRAFWQQMLFVLGFFAKDDTVDFERTDAAVEKAVTLSFDLVGRNTLDSAVDFVRFLVQR</sequence>